<evidence type="ECO:0000256" key="4">
    <source>
        <dbReference type="ARBA" id="ARBA00022801"/>
    </source>
</evidence>
<proteinExistence type="inferred from homology"/>
<evidence type="ECO:0000313" key="10">
    <source>
        <dbReference type="EMBL" id="CAK1580866.1"/>
    </source>
</evidence>
<dbReference type="InterPro" id="IPR046346">
    <property type="entry name" value="Aminoacid_DH-like_N_sf"/>
</dbReference>
<keyword evidence="11" id="KW-1185">Reference proteome</keyword>
<keyword evidence="6" id="KW-0511">Multifunctional enzyme</keyword>
<evidence type="ECO:0000256" key="6">
    <source>
        <dbReference type="ARBA" id="ARBA00023268"/>
    </source>
</evidence>
<dbReference type="Pfam" id="PF02882">
    <property type="entry name" value="THF_DHG_CYH_C"/>
    <property type="match status" value="1"/>
</dbReference>
<feature type="domain" description="Tetrahydrofolate dehydrogenase/cyclohydrolase catalytic" evidence="8">
    <location>
        <begin position="37"/>
        <end position="152"/>
    </location>
</feature>
<dbReference type="InterPro" id="IPR000672">
    <property type="entry name" value="THF_DH/CycHdrlase"/>
</dbReference>
<dbReference type="AlphaFoldDB" id="A0AAV1KCN9"/>
<evidence type="ECO:0000313" key="11">
    <source>
        <dbReference type="Proteomes" id="UP001314205"/>
    </source>
</evidence>
<dbReference type="EC" id="3.5.4.9" evidence="2"/>
<name>A0AAV1KCN9_9NEOP</name>
<dbReference type="SUPFAM" id="SSF53223">
    <property type="entry name" value="Aminoacid dehydrogenase-like, N-terminal domain"/>
    <property type="match status" value="1"/>
</dbReference>
<dbReference type="Proteomes" id="UP001314205">
    <property type="component" value="Unassembled WGS sequence"/>
</dbReference>
<keyword evidence="3" id="KW-0554">One-carbon metabolism</keyword>
<evidence type="ECO:0000259" key="8">
    <source>
        <dbReference type="Pfam" id="PF00763"/>
    </source>
</evidence>
<dbReference type="PROSITE" id="PS00767">
    <property type="entry name" value="THF_DHG_CYH_2"/>
    <property type="match status" value="1"/>
</dbReference>
<accession>A0AAV1KCN9</accession>
<dbReference type="GO" id="GO:0004488">
    <property type="term" value="F:methylenetetrahydrofolate dehydrogenase (NADP+) activity"/>
    <property type="evidence" value="ECO:0007669"/>
    <property type="project" value="InterPro"/>
</dbReference>
<dbReference type="GO" id="GO:0004477">
    <property type="term" value="F:methenyltetrahydrofolate cyclohydrolase activity"/>
    <property type="evidence" value="ECO:0007669"/>
    <property type="project" value="UniProtKB-EC"/>
</dbReference>
<keyword evidence="5" id="KW-0560">Oxidoreductase</keyword>
<dbReference type="PANTHER" id="PTHR48099">
    <property type="entry name" value="C-1-TETRAHYDROFOLATE SYNTHASE, CYTOPLASMIC-RELATED"/>
    <property type="match status" value="1"/>
</dbReference>
<evidence type="ECO:0000256" key="3">
    <source>
        <dbReference type="ARBA" id="ARBA00022563"/>
    </source>
</evidence>
<feature type="domain" description="Tetrahydrofolate dehydrogenase/cyclohydrolase NAD(P)-binding" evidence="9">
    <location>
        <begin position="171"/>
        <end position="327"/>
    </location>
</feature>
<evidence type="ECO:0000256" key="1">
    <source>
        <dbReference type="ARBA" id="ARBA00011738"/>
    </source>
</evidence>
<evidence type="ECO:0000256" key="7">
    <source>
        <dbReference type="ARBA" id="ARBA00036357"/>
    </source>
</evidence>
<dbReference type="PROSITE" id="PS00766">
    <property type="entry name" value="THF_DHG_CYH_1"/>
    <property type="match status" value="1"/>
</dbReference>
<dbReference type="GO" id="GO:0004487">
    <property type="term" value="F:methylenetetrahydrofolate dehydrogenase (NAD+) activity"/>
    <property type="evidence" value="ECO:0007669"/>
    <property type="project" value="TreeGrafter"/>
</dbReference>
<comment type="catalytic activity">
    <reaction evidence="7">
        <text>(6R)-5,10-methenyltetrahydrofolate + H2O = (6R)-10-formyltetrahydrofolate + H(+)</text>
        <dbReference type="Rhea" id="RHEA:23700"/>
        <dbReference type="ChEBI" id="CHEBI:15377"/>
        <dbReference type="ChEBI" id="CHEBI:15378"/>
        <dbReference type="ChEBI" id="CHEBI:57455"/>
        <dbReference type="ChEBI" id="CHEBI:195366"/>
        <dbReference type="EC" id="3.5.4.9"/>
    </reaction>
</comment>
<dbReference type="FunFam" id="3.40.50.720:FF:000070">
    <property type="entry name" value="probable bifunctional methylenetetrahydrofolate dehydrogenase/cyclohydrolase 2"/>
    <property type="match status" value="1"/>
</dbReference>
<protein>
    <recommendedName>
        <fullName evidence="2">methenyltetrahydrofolate cyclohydrolase</fullName>
        <ecNumber evidence="2">3.5.4.9</ecNumber>
    </recommendedName>
</protein>
<dbReference type="PRINTS" id="PR00085">
    <property type="entry name" value="THFDHDRGNASE"/>
</dbReference>
<evidence type="ECO:0000256" key="2">
    <source>
        <dbReference type="ARBA" id="ARBA00012776"/>
    </source>
</evidence>
<dbReference type="Gene3D" id="3.40.50.720">
    <property type="entry name" value="NAD(P)-binding Rossmann-like Domain"/>
    <property type="match status" value="1"/>
</dbReference>
<dbReference type="PANTHER" id="PTHR48099:SF11">
    <property type="entry name" value="BIFUNCTIONAL METHYLENETETRAHYDROFOLATE DEHYDROGENASE_CYCLOHYDROLASE, MITOCHONDRIAL"/>
    <property type="match status" value="1"/>
</dbReference>
<dbReference type="Pfam" id="PF00763">
    <property type="entry name" value="THF_DHG_CYH"/>
    <property type="match status" value="1"/>
</dbReference>
<dbReference type="InterPro" id="IPR020631">
    <property type="entry name" value="THF_DH/CycHdrlase_NAD-bd_dom"/>
</dbReference>
<dbReference type="Gene3D" id="3.40.50.10860">
    <property type="entry name" value="Leucine Dehydrogenase, chain A, domain 1"/>
    <property type="match status" value="1"/>
</dbReference>
<evidence type="ECO:0000256" key="5">
    <source>
        <dbReference type="ARBA" id="ARBA00023002"/>
    </source>
</evidence>
<gene>
    <name evidence="10" type="ORF">PARMNEM_LOCUS2604</name>
</gene>
<dbReference type="FunFam" id="3.40.50.10860:FF:000005">
    <property type="entry name" value="C-1-tetrahydrofolate synthase, cytoplasmic, putative"/>
    <property type="match status" value="1"/>
</dbReference>
<dbReference type="GO" id="GO:0005739">
    <property type="term" value="C:mitochondrion"/>
    <property type="evidence" value="ECO:0007669"/>
    <property type="project" value="TreeGrafter"/>
</dbReference>
<sequence>MRQTICLRVISSLLTTTMRSHTYYDSMGAARIMAQVIDGKALAKEIKDELKTKIHSFVSLGHRAPSLRCIIVGDDPASHTYVRNKIQAAIDIGIDATTITYDATLSEDDLITAINSLNTDKNVDGILVQLPLPGTMDERKVCNVVSPEKDVDGFHINNVGQLCLDMPTIVPATALAVIEILKRYKIETFGRNAVVVGRSKNVGMPIAMMLHSDKNHSSGLGMDATVTICHRYTPPEKLEFFCRNADIIVTATGVPKLIKASMVKPGATVIDVGITRITDEQGKTKLVGDVDYDEVSKVAGAITPVPGGVGPMTVAMLMHNTFEAARRLRQKESNVQ</sequence>
<evidence type="ECO:0000259" key="9">
    <source>
        <dbReference type="Pfam" id="PF02882"/>
    </source>
</evidence>
<keyword evidence="4" id="KW-0378">Hydrolase</keyword>
<dbReference type="GO" id="GO:0035999">
    <property type="term" value="P:tetrahydrofolate interconversion"/>
    <property type="evidence" value="ECO:0007669"/>
    <property type="project" value="TreeGrafter"/>
</dbReference>
<dbReference type="EMBL" id="CAVLGL010000024">
    <property type="protein sequence ID" value="CAK1580866.1"/>
    <property type="molecule type" value="Genomic_DNA"/>
</dbReference>
<organism evidence="10 11">
    <name type="scientific">Parnassius mnemosyne</name>
    <name type="common">clouded apollo</name>
    <dbReference type="NCBI Taxonomy" id="213953"/>
    <lineage>
        <taxon>Eukaryota</taxon>
        <taxon>Metazoa</taxon>
        <taxon>Ecdysozoa</taxon>
        <taxon>Arthropoda</taxon>
        <taxon>Hexapoda</taxon>
        <taxon>Insecta</taxon>
        <taxon>Pterygota</taxon>
        <taxon>Neoptera</taxon>
        <taxon>Endopterygota</taxon>
        <taxon>Lepidoptera</taxon>
        <taxon>Glossata</taxon>
        <taxon>Ditrysia</taxon>
        <taxon>Papilionoidea</taxon>
        <taxon>Papilionidae</taxon>
        <taxon>Parnassiinae</taxon>
        <taxon>Parnassini</taxon>
        <taxon>Parnassius</taxon>
        <taxon>Driopa</taxon>
    </lineage>
</organism>
<comment type="subunit">
    <text evidence="1">Homodimer.</text>
</comment>
<reference evidence="10 11" key="1">
    <citation type="submission" date="2023-11" db="EMBL/GenBank/DDBJ databases">
        <authorList>
            <person name="Hedman E."/>
            <person name="Englund M."/>
            <person name="Stromberg M."/>
            <person name="Nyberg Akerstrom W."/>
            <person name="Nylinder S."/>
            <person name="Jareborg N."/>
            <person name="Kallberg Y."/>
            <person name="Kronander E."/>
        </authorList>
    </citation>
    <scope>NUCLEOTIDE SEQUENCE [LARGE SCALE GENOMIC DNA]</scope>
</reference>
<dbReference type="SUPFAM" id="SSF51735">
    <property type="entry name" value="NAD(P)-binding Rossmann-fold domains"/>
    <property type="match status" value="1"/>
</dbReference>
<dbReference type="InterPro" id="IPR020630">
    <property type="entry name" value="THF_DH/CycHdrlase_cat_dom"/>
</dbReference>
<dbReference type="CDD" id="cd01080">
    <property type="entry name" value="NAD_bind_m-THF_DH_Cyclohyd"/>
    <property type="match status" value="1"/>
</dbReference>
<comment type="caution">
    <text evidence="10">The sequence shown here is derived from an EMBL/GenBank/DDBJ whole genome shotgun (WGS) entry which is preliminary data.</text>
</comment>
<dbReference type="InterPro" id="IPR036291">
    <property type="entry name" value="NAD(P)-bd_dom_sf"/>
</dbReference>
<dbReference type="HAMAP" id="MF_01576">
    <property type="entry name" value="THF_DHG_CYH"/>
    <property type="match status" value="1"/>
</dbReference>
<dbReference type="InterPro" id="IPR020867">
    <property type="entry name" value="THF_DH/CycHdrlase_CS"/>
</dbReference>